<proteinExistence type="predicted"/>
<sequence>MSNTDITYNIYVNNPPYLYPFYNIFTEGNKLLDDQIILSSNTTYHLKNNDKDSYNINIGTQYGYDISGKCVLNSNYEEMITVNPNKDPYPHDKYVVMWTSGNQFMQRPILLSTADSDIPEDKEHAHLINIDGNFHTIYKKNTTCPLDSNVVTNHSTLAGFNADVVSHHIQNTCSNEETSCHSQCNTATTNTNTNICSNHCMDYLYLGINDKHNQPLGEITSDGLALINSALKLNLTTTHINDKLYMILVNNKYTERVFVYNNKYEIYKKNNDQWCRSFTSNLNSCLFVFQELLTMFNIQLSKYSKQFNQYAIELFLFNSKKHVSIYNNLSGYIKTDLFYNLQNNNPHTDTDSDNGYIMYAYINDLVPSVDSDLFSAAESSESSCIDEYSSQTDLQNNYWSNNNYFILNYSKNNTLFNISDNAPISPSQCL</sequence>
<accession>A0A5J6VM53</accession>
<reference evidence="1" key="1">
    <citation type="journal article" date="2019" name="Philos. Trans. R. Soc. Lond., B, Biol. Sci.">
        <title>Targeted metagenomic recovery of four divergent viruses reveals shared and distinctive characteristics of giant viruses of marine eukaryotes.</title>
        <authorList>
            <person name="Needham D.M."/>
            <person name="Poirier C."/>
            <person name="Hehenberger E."/>
            <person name="Jimenez V."/>
            <person name="Swalwell J.E."/>
            <person name="Santoro A.E."/>
            <person name="Worden A.Z."/>
        </authorList>
    </citation>
    <scope>NUCLEOTIDE SEQUENCE</scope>
    <source>
        <strain evidence="1">OPacV-421</strain>
    </source>
</reference>
<evidence type="ECO:0000313" key="1">
    <source>
        <dbReference type="EMBL" id="QFG75039.1"/>
    </source>
</evidence>
<name>A0A5J6VM53_9VIRU</name>
<protein>
    <submittedName>
        <fullName evidence="1">Uncharacterized protein</fullName>
    </submittedName>
</protein>
<dbReference type="EMBL" id="MN448297">
    <property type="protein sequence ID" value="QFG75039.1"/>
    <property type="molecule type" value="Genomic_DNA"/>
</dbReference>
<organism evidence="1">
    <name type="scientific">Megaviridae environmental sample</name>
    <dbReference type="NCBI Taxonomy" id="1737588"/>
    <lineage>
        <taxon>Viruses</taxon>
        <taxon>Varidnaviria</taxon>
        <taxon>Bamfordvirae</taxon>
        <taxon>Nucleocytoviricota</taxon>
        <taxon>Megaviricetes</taxon>
        <taxon>Imitervirales</taxon>
        <taxon>Mimiviridae</taxon>
        <taxon>environmental samples</taxon>
    </lineage>
</organism>